<feature type="transmembrane region" description="Helical" evidence="1">
    <location>
        <begin position="34"/>
        <end position="54"/>
    </location>
</feature>
<keyword evidence="1" id="KW-0812">Transmembrane</keyword>
<gene>
    <name evidence="2" type="ORF">FNB15_12530</name>
</gene>
<keyword evidence="1" id="KW-1133">Transmembrane helix</keyword>
<dbReference type="KEGG" id="fer:FNB15_12530"/>
<dbReference type="Proteomes" id="UP000317496">
    <property type="component" value="Chromosome"/>
</dbReference>
<accession>A0A516H2P0</accession>
<organism evidence="2 3">
    <name type="scientific">Ferrovibrio terrae</name>
    <dbReference type="NCBI Taxonomy" id="2594003"/>
    <lineage>
        <taxon>Bacteria</taxon>
        <taxon>Pseudomonadati</taxon>
        <taxon>Pseudomonadota</taxon>
        <taxon>Alphaproteobacteria</taxon>
        <taxon>Rhodospirillales</taxon>
        <taxon>Rhodospirillaceae</taxon>
        <taxon>Ferrovibrio</taxon>
    </lineage>
</organism>
<evidence type="ECO:0000313" key="3">
    <source>
        <dbReference type="Proteomes" id="UP000317496"/>
    </source>
</evidence>
<dbReference type="EMBL" id="CP041636">
    <property type="protein sequence ID" value="QDO98046.1"/>
    <property type="molecule type" value="Genomic_DNA"/>
</dbReference>
<keyword evidence="1" id="KW-0472">Membrane</keyword>
<evidence type="ECO:0000313" key="2">
    <source>
        <dbReference type="EMBL" id="QDO98046.1"/>
    </source>
</evidence>
<feature type="transmembrane region" description="Helical" evidence="1">
    <location>
        <begin position="7"/>
        <end position="28"/>
    </location>
</feature>
<reference evidence="2 3" key="1">
    <citation type="submission" date="2019-07" db="EMBL/GenBank/DDBJ databases">
        <title>Genome sequencing for Ferrovibrio sp. K5.</title>
        <authorList>
            <person name="Park S.-J."/>
        </authorList>
    </citation>
    <scope>NUCLEOTIDE SEQUENCE [LARGE SCALE GENOMIC DNA]</scope>
    <source>
        <strain evidence="2 3">K5</strain>
    </source>
</reference>
<name>A0A516H2P0_9PROT</name>
<dbReference type="RefSeq" id="WP_144069027.1">
    <property type="nucleotide sequence ID" value="NZ_CP041636.1"/>
</dbReference>
<dbReference type="AlphaFoldDB" id="A0A516H2P0"/>
<proteinExistence type="predicted"/>
<sequence>MAFPGSAFFLVLAVMQFFIVADGMVTWFHIDWILAANFAAMLSGLPLFIMFKLARERRIREERLQRRAAQPVARF</sequence>
<protein>
    <submittedName>
        <fullName evidence="2">Uncharacterized protein</fullName>
    </submittedName>
</protein>
<keyword evidence="3" id="KW-1185">Reference proteome</keyword>
<evidence type="ECO:0000256" key="1">
    <source>
        <dbReference type="SAM" id="Phobius"/>
    </source>
</evidence>